<evidence type="ECO:0000259" key="6">
    <source>
        <dbReference type="PROSITE" id="PS00624"/>
    </source>
</evidence>
<keyword evidence="4" id="KW-0274">FAD</keyword>
<feature type="region of interest" description="Disordered" evidence="5">
    <location>
        <begin position="106"/>
        <end position="125"/>
    </location>
</feature>
<evidence type="ECO:0000256" key="3">
    <source>
        <dbReference type="ARBA" id="ARBA00022630"/>
    </source>
</evidence>
<accession>A0ABQ8TQB9</accession>
<dbReference type="PANTHER" id="PTHR11552">
    <property type="entry name" value="GLUCOSE-METHANOL-CHOLINE GMC OXIDOREDUCTASE"/>
    <property type="match status" value="1"/>
</dbReference>
<dbReference type="Gene3D" id="1.10.1220.110">
    <property type="match status" value="1"/>
</dbReference>
<dbReference type="InterPro" id="IPR007867">
    <property type="entry name" value="GMC_OxRtase_C"/>
</dbReference>
<organism evidence="7 8">
    <name type="scientific">Periplaneta americana</name>
    <name type="common">American cockroach</name>
    <name type="synonym">Blatta americana</name>
    <dbReference type="NCBI Taxonomy" id="6978"/>
    <lineage>
        <taxon>Eukaryota</taxon>
        <taxon>Metazoa</taxon>
        <taxon>Ecdysozoa</taxon>
        <taxon>Arthropoda</taxon>
        <taxon>Hexapoda</taxon>
        <taxon>Insecta</taxon>
        <taxon>Pterygota</taxon>
        <taxon>Neoptera</taxon>
        <taxon>Polyneoptera</taxon>
        <taxon>Dictyoptera</taxon>
        <taxon>Blattodea</taxon>
        <taxon>Blattoidea</taxon>
        <taxon>Blattidae</taxon>
        <taxon>Blattinae</taxon>
        <taxon>Periplaneta</taxon>
    </lineage>
</organism>
<protein>
    <recommendedName>
        <fullName evidence="6">Glucose-methanol-choline oxidoreductase N-terminal domain-containing protein</fullName>
    </recommendedName>
</protein>
<evidence type="ECO:0000256" key="5">
    <source>
        <dbReference type="SAM" id="MobiDB-lite"/>
    </source>
</evidence>
<dbReference type="PANTHER" id="PTHR11552:SF147">
    <property type="entry name" value="CHOLINE DEHYDROGENASE, MITOCHONDRIAL"/>
    <property type="match status" value="1"/>
</dbReference>
<dbReference type="Proteomes" id="UP001148838">
    <property type="component" value="Unassembled WGS sequence"/>
</dbReference>
<comment type="similarity">
    <text evidence="2">Belongs to the GMC oxidoreductase family.</text>
</comment>
<dbReference type="Pfam" id="PF05199">
    <property type="entry name" value="GMC_oxred_C"/>
    <property type="match status" value="2"/>
</dbReference>
<keyword evidence="8" id="KW-1185">Reference proteome</keyword>
<evidence type="ECO:0000256" key="1">
    <source>
        <dbReference type="ARBA" id="ARBA00001974"/>
    </source>
</evidence>
<dbReference type="InterPro" id="IPR012132">
    <property type="entry name" value="GMC_OxRdtase"/>
</dbReference>
<evidence type="ECO:0000256" key="4">
    <source>
        <dbReference type="ARBA" id="ARBA00022827"/>
    </source>
</evidence>
<feature type="domain" description="Glucose-methanol-choline oxidoreductase N-terminal" evidence="6">
    <location>
        <begin position="237"/>
        <end position="251"/>
    </location>
</feature>
<comment type="cofactor">
    <cofactor evidence="1">
        <name>FAD</name>
        <dbReference type="ChEBI" id="CHEBI:57692"/>
    </cofactor>
</comment>
<dbReference type="SUPFAM" id="SSF51905">
    <property type="entry name" value="FAD/NAD(P)-binding domain"/>
    <property type="match status" value="2"/>
</dbReference>
<evidence type="ECO:0000256" key="2">
    <source>
        <dbReference type="ARBA" id="ARBA00010790"/>
    </source>
</evidence>
<comment type="caution">
    <text evidence="7">The sequence shown here is derived from an EMBL/GenBank/DDBJ whole genome shotgun (WGS) entry which is preliminary data.</text>
</comment>
<dbReference type="PROSITE" id="PS00624">
    <property type="entry name" value="GMC_OXRED_2"/>
    <property type="match status" value="2"/>
</dbReference>
<gene>
    <name evidence="7" type="ORF">ANN_10524</name>
</gene>
<dbReference type="Pfam" id="PF00732">
    <property type="entry name" value="GMC_oxred_N"/>
    <property type="match status" value="2"/>
</dbReference>
<dbReference type="Gene3D" id="3.50.50.60">
    <property type="entry name" value="FAD/NAD(P)-binding domain"/>
    <property type="match status" value="3"/>
</dbReference>
<feature type="domain" description="Glucose-methanol-choline oxidoreductase N-terminal" evidence="6">
    <location>
        <begin position="783"/>
        <end position="797"/>
    </location>
</feature>
<proteinExistence type="inferred from homology"/>
<dbReference type="InterPro" id="IPR036188">
    <property type="entry name" value="FAD/NAD-bd_sf"/>
</dbReference>
<dbReference type="PROSITE" id="PS51257">
    <property type="entry name" value="PROKAR_LIPOPROTEIN"/>
    <property type="match status" value="1"/>
</dbReference>
<evidence type="ECO:0000313" key="8">
    <source>
        <dbReference type="Proteomes" id="UP001148838"/>
    </source>
</evidence>
<dbReference type="Gene3D" id="3.30.560.10">
    <property type="entry name" value="Glucose Oxidase, domain 3"/>
    <property type="match status" value="1"/>
</dbReference>
<reference evidence="7 8" key="1">
    <citation type="journal article" date="2022" name="Allergy">
        <title>Genome assembly and annotation of Periplaneta americana reveal a comprehensive cockroach allergen profile.</title>
        <authorList>
            <person name="Wang L."/>
            <person name="Xiong Q."/>
            <person name="Saelim N."/>
            <person name="Wang L."/>
            <person name="Nong W."/>
            <person name="Wan A.T."/>
            <person name="Shi M."/>
            <person name="Liu X."/>
            <person name="Cao Q."/>
            <person name="Hui J.H.L."/>
            <person name="Sookrung N."/>
            <person name="Leung T.F."/>
            <person name="Tungtrongchitr A."/>
            <person name="Tsui S.K.W."/>
        </authorList>
    </citation>
    <scope>NUCLEOTIDE SEQUENCE [LARGE SCALE GENOMIC DNA]</scope>
    <source>
        <strain evidence="7">PWHHKU_190912</strain>
    </source>
</reference>
<evidence type="ECO:0000313" key="7">
    <source>
        <dbReference type="EMBL" id="KAJ4448508.1"/>
    </source>
</evidence>
<dbReference type="EMBL" id="JAJSOF020000005">
    <property type="protein sequence ID" value="KAJ4448508.1"/>
    <property type="molecule type" value="Genomic_DNA"/>
</dbReference>
<dbReference type="SUPFAM" id="SSF54373">
    <property type="entry name" value="FAD-linked reductases, C-terminal domain"/>
    <property type="match status" value="2"/>
</dbReference>
<keyword evidence="3" id="KW-0285">Flavoprotein</keyword>
<dbReference type="InterPro" id="IPR000172">
    <property type="entry name" value="GMC_OxRdtase_N"/>
</dbReference>
<name>A0ABQ8TQB9_PERAM</name>
<sequence length="1083" mass="120385">MNIALKRMDLSCSTGSHWTAGSSCPAGALFFTSLISTLLQSERELVGPHPYPEDARDYLRDEYDFIVVGAGTAGGMRGDFDEWVEDGNKGWSYDELSKYYAKSENFKPTEDEDPDSPHHGKGGPLTVQRLQKLDFAMTLLDAYKEAGHPILEDINGPSQLGFAGLHATIENGTRWSTLKAFLNPARNRKNLHVLKNSQVEKIVIDPITKTAKAVKFQTNDGKVHEVKVKKEVVVSSGTIHSPQVLMLSGIGPESHLNELGIETIKDLKVGENFQDHLIFLGNVFTISKSDKFQPNSSTLLDAAYEYLTKRTGFYSTHYGSTVLGFIRTRVAPDDRPDIMIFPFNFFANDTEGIAAFGRQFDVSEEIVHSLSEISKEGNVIMLVPFLCRPKSRGKILLGSNSPSDLPKVHSGFLSRQEDFDTVIDAIRIISKVMETDVLKKRDAKRRKLFVSACEGLDFLSREYWECMMKNVATSCFHSTSSCKMGPSSDPDAVVDSELKVHGSERQLVGPHPYPEDARDYLRDEYDFIVVGAGTAGSVVAARLSEVEDWNVLVIEAGGDPPLGTNIPAIFSSYLKSEIDWKVRTEPGEGNCLGFNDHRCNIPRGKVLGGTATINAMLYFRGMRGDFDEWVEDGNKGWSYDELSKYYEKSENFKPTEDEDPDSPYHGKGGPLTVQRLQKLDFAMTLLDAYKEAGHPILEDINGPSQLGFAGLHATIENGTRWSTLKAFLNPARNRKNLHVLKNSQVEKIVIDPITKTAKAVKFQTNDGKVHEVKVKKEVIVSSGTIHSPQVLMLSGIGPEDHLNELGIETIKDLKVGENFQDHLLFLGNVFTISKSDKFQPNSSTLLDAAYEYLTRRTGFYSTNYGSTVLGFIRTRVAPDDRPDVLIFPFNFFANDTEGIATFGKKFDLKEETIHSLNELSKEGNVIMLVPLLCRPKSRGKILLGSKSPSDLPKVHSGFLSRQEDFDSVIDAVRIISKVMETDVMKKRDAKRRKLFVSACEGLDFLSREYWECMMKNVATSCFHSTSSCKMGPSSDPDAVVDSELKVHGNILIRHFGLDSAVGIALAFCPVLRDKILAHPATLM</sequence>